<gene>
    <name evidence="4" type="ORF">DGAL_LOCUS1660</name>
</gene>
<keyword evidence="2" id="KW-0732">Signal</keyword>
<dbReference type="Proteomes" id="UP000789390">
    <property type="component" value="Unassembled WGS sequence"/>
</dbReference>
<proteinExistence type="predicted"/>
<feature type="domain" description="Thioredoxin" evidence="3">
    <location>
        <begin position="136"/>
        <end position="216"/>
    </location>
</feature>
<dbReference type="Pfam" id="PF00085">
    <property type="entry name" value="Thioredoxin"/>
    <property type="match status" value="1"/>
</dbReference>
<evidence type="ECO:0000313" key="5">
    <source>
        <dbReference type="Proteomes" id="UP000789390"/>
    </source>
</evidence>
<accession>A0A8J2REV6</accession>
<comment type="caution">
    <text evidence="4">The sequence shown here is derived from an EMBL/GenBank/DDBJ whole genome shotgun (WGS) entry which is preliminary data.</text>
</comment>
<dbReference type="OrthoDB" id="1899781at2759"/>
<name>A0A8J2REV6_9CRUS</name>
<keyword evidence="1" id="KW-0472">Membrane</keyword>
<dbReference type="EMBL" id="CAKKLH010000021">
    <property type="protein sequence ID" value="CAH0099520.1"/>
    <property type="molecule type" value="Genomic_DNA"/>
</dbReference>
<reference evidence="4" key="1">
    <citation type="submission" date="2021-11" db="EMBL/GenBank/DDBJ databases">
        <authorList>
            <person name="Schell T."/>
        </authorList>
    </citation>
    <scope>NUCLEOTIDE SEQUENCE</scope>
    <source>
        <strain evidence="4">M5</strain>
    </source>
</reference>
<evidence type="ECO:0000256" key="2">
    <source>
        <dbReference type="SAM" id="SignalP"/>
    </source>
</evidence>
<keyword evidence="1" id="KW-0812">Transmembrane</keyword>
<sequence>MLFKKIMISLRILLVWHFIIEIFVFGSVCEAEVIGDGLESVVSSDNNNVSDPIIESLSNSILNSSLLTDPVEISSSGNDSITNDTTISNATLIKKFTCLLDDTPAEGNTTFQIVNGTTLLSVLKQNQNVTSRTQPATCQIVVFFTSWCPFSIQAAPHLNALPRGFPMLSFYAIDAYTYNSLSTMQGVMAIPSFFLFHNGKAAARYNETEYKVDLFASFITRYTGILPIGILNRTTADYQGPLPTSILEQTDPWLILAWVVLLLSVVYWFTRSNLFWTLMENIRNTWREAEAQHQHID</sequence>
<dbReference type="InterPro" id="IPR036249">
    <property type="entry name" value="Thioredoxin-like_sf"/>
</dbReference>
<dbReference type="PANTHER" id="PTHR14684:SF2">
    <property type="entry name" value="THIOREDOXIN DOMAIN-CONTAINING PROTEIN 15"/>
    <property type="match status" value="1"/>
</dbReference>
<evidence type="ECO:0000259" key="3">
    <source>
        <dbReference type="Pfam" id="PF00085"/>
    </source>
</evidence>
<organism evidence="4 5">
    <name type="scientific">Daphnia galeata</name>
    <dbReference type="NCBI Taxonomy" id="27404"/>
    <lineage>
        <taxon>Eukaryota</taxon>
        <taxon>Metazoa</taxon>
        <taxon>Ecdysozoa</taxon>
        <taxon>Arthropoda</taxon>
        <taxon>Crustacea</taxon>
        <taxon>Branchiopoda</taxon>
        <taxon>Diplostraca</taxon>
        <taxon>Cladocera</taxon>
        <taxon>Anomopoda</taxon>
        <taxon>Daphniidae</taxon>
        <taxon>Daphnia</taxon>
    </lineage>
</organism>
<dbReference type="AlphaFoldDB" id="A0A8J2REV6"/>
<evidence type="ECO:0000313" key="4">
    <source>
        <dbReference type="EMBL" id="CAH0099520.1"/>
    </source>
</evidence>
<dbReference type="Gene3D" id="3.40.30.10">
    <property type="entry name" value="Glutaredoxin"/>
    <property type="match status" value="1"/>
</dbReference>
<keyword evidence="5" id="KW-1185">Reference proteome</keyword>
<dbReference type="SUPFAM" id="SSF52833">
    <property type="entry name" value="Thioredoxin-like"/>
    <property type="match status" value="1"/>
</dbReference>
<protein>
    <recommendedName>
        <fullName evidence="3">Thioredoxin domain-containing protein</fullName>
    </recommendedName>
</protein>
<feature type="transmembrane region" description="Helical" evidence="1">
    <location>
        <begin position="253"/>
        <end position="270"/>
    </location>
</feature>
<dbReference type="GO" id="GO:0005929">
    <property type="term" value="C:cilium"/>
    <property type="evidence" value="ECO:0007669"/>
    <property type="project" value="TreeGrafter"/>
</dbReference>
<keyword evidence="1" id="KW-1133">Transmembrane helix</keyword>
<dbReference type="GO" id="GO:0060271">
    <property type="term" value="P:cilium assembly"/>
    <property type="evidence" value="ECO:0007669"/>
    <property type="project" value="TreeGrafter"/>
</dbReference>
<evidence type="ECO:0000256" key="1">
    <source>
        <dbReference type="SAM" id="Phobius"/>
    </source>
</evidence>
<dbReference type="InterPro" id="IPR013766">
    <property type="entry name" value="Thioredoxin_domain"/>
</dbReference>
<feature type="chain" id="PRO_5035271146" description="Thioredoxin domain-containing protein" evidence="2">
    <location>
        <begin position="32"/>
        <end position="297"/>
    </location>
</feature>
<feature type="signal peptide" evidence="2">
    <location>
        <begin position="1"/>
        <end position="31"/>
    </location>
</feature>
<dbReference type="PANTHER" id="PTHR14684">
    <property type="entry name" value="THIOREDOXIN DOMAIN-CONTAINING PROTEIN 15"/>
    <property type="match status" value="1"/>
</dbReference>
<dbReference type="InterPro" id="IPR042418">
    <property type="entry name" value="TXNDC15"/>
</dbReference>